<dbReference type="PANTHER" id="PTHR12953">
    <property type="entry name" value="MEMBRANE PROTEIN CH1 RELATED"/>
    <property type="match status" value="1"/>
</dbReference>
<reference evidence="6 7" key="1">
    <citation type="submission" date="2018-11" db="EMBL/GenBank/DDBJ databases">
        <authorList>
            <consortium name="Pathogen Informatics"/>
        </authorList>
    </citation>
    <scope>NUCLEOTIDE SEQUENCE [LARGE SCALE GENOMIC DNA]</scope>
</reference>
<dbReference type="AlphaFoldDB" id="A0A3P7Q6J3"/>
<feature type="compositionally biased region" description="Basic and acidic residues" evidence="5">
    <location>
        <begin position="1"/>
        <end position="12"/>
    </location>
</feature>
<dbReference type="EMBL" id="UYRU01075771">
    <property type="protein sequence ID" value="VDN26246.1"/>
    <property type="molecule type" value="Genomic_DNA"/>
</dbReference>
<sequence length="164" mass="17031">MFAKEAPSHHTSSEPNSSGSSGHSSSSTTASSPIQSSLTHNDTVSSLEKPSPAEDSLTTDTVSFEGRVDGGVTTTPSTLTDSVILPSSVVESSTGSKEASIPPIQKQQTSIGAVKPTLRVMRNIAAVECGAKLLKASPSARHAASILVDNNDMYMNQPCASEKW</sequence>
<evidence type="ECO:0000313" key="6">
    <source>
        <dbReference type="EMBL" id="VDN26246.1"/>
    </source>
</evidence>
<evidence type="ECO:0000313" key="7">
    <source>
        <dbReference type="Proteomes" id="UP000281553"/>
    </source>
</evidence>
<evidence type="ECO:0000256" key="4">
    <source>
        <dbReference type="ARBA" id="ARBA00023136"/>
    </source>
</evidence>
<keyword evidence="7" id="KW-1185">Reference proteome</keyword>
<proteinExistence type="predicted"/>
<dbReference type="PANTHER" id="PTHR12953:SF0">
    <property type="entry name" value="SUN DOMAIN-CONTAINING OSSIFICATION FACTOR"/>
    <property type="match status" value="1"/>
</dbReference>
<feature type="region of interest" description="Disordered" evidence="5">
    <location>
        <begin position="1"/>
        <end position="79"/>
    </location>
</feature>
<feature type="compositionally biased region" description="Low complexity" evidence="5">
    <location>
        <begin position="13"/>
        <end position="37"/>
    </location>
</feature>
<comment type="subcellular location">
    <subcellularLocation>
        <location evidence="1">Membrane</location>
    </subcellularLocation>
</comment>
<organism evidence="6 7">
    <name type="scientific">Dibothriocephalus latus</name>
    <name type="common">Fish tapeworm</name>
    <name type="synonym">Diphyllobothrium latum</name>
    <dbReference type="NCBI Taxonomy" id="60516"/>
    <lineage>
        <taxon>Eukaryota</taxon>
        <taxon>Metazoa</taxon>
        <taxon>Spiralia</taxon>
        <taxon>Lophotrochozoa</taxon>
        <taxon>Platyhelminthes</taxon>
        <taxon>Cestoda</taxon>
        <taxon>Eucestoda</taxon>
        <taxon>Diphyllobothriidea</taxon>
        <taxon>Diphyllobothriidae</taxon>
        <taxon>Dibothriocephalus</taxon>
    </lineage>
</organism>
<accession>A0A3P7Q6J3</accession>
<dbReference type="OrthoDB" id="266334at2759"/>
<keyword evidence="4" id="KW-0472">Membrane</keyword>
<dbReference type="GO" id="GO:0005737">
    <property type="term" value="C:cytoplasm"/>
    <property type="evidence" value="ECO:0007669"/>
    <property type="project" value="TreeGrafter"/>
</dbReference>
<feature type="compositionally biased region" description="Polar residues" evidence="5">
    <location>
        <begin position="38"/>
        <end position="48"/>
    </location>
</feature>
<evidence type="ECO:0000256" key="1">
    <source>
        <dbReference type="ARBA" id="ARBA00004370"/>
    </source>
</evidence>
<evidence type="ECO:0000256" key="5">
    <source>
        <dbReference type="SAM" id="MobiDB-lite"/>
    </source>
</evidence>
<keyword evidence="3" id="KW-1133">Transmembrane helix</keyword>
<dbReference type="InterPro" id="IPR045120">
    <property type="entry name" value="Suco/Slp1-like"/>
</dbReference>
<dbReference type="Proteomes" id="UP000281553">
    <property type="component" value="Unassembled WGS sequence"/>
</dbReference>
<gene>
    <name evidence="6" type="ORF">DILT_LOCUS14770</name>
</gene>
<protein>
    <submittedName>
        <fullName evidence="6">Uncharacterized protein</fullName>
    </submittedName>
</protein>
<dbReference type="GO" id="GO:0034975">
    <property type="term" value="P:protein folding in endoplasmic reticulum"/>
    <property type="evidence" value="ECO:0007669"/>
    <property type="project" value="TreeGrafter"/>
</dbReference>
<keyword evidence="2" id="KW-0812">Transmembrane</keyword>
<dbReference type="GO" id="GO:0016020">
    <property type="term" value="C:membrane"/>
    <property type="evidence" value="ECO:0007669"/>
    <property type="project" value="UniProtKB-SubCell"/>
</dbReference>
<name>A0A3P7Q6J3_DIBLA</name>
<evidence type="ECO:0000256" key="3">
    <source>
        <dbReference type="ARBA" id="ARBA00022989"/>
    </source>
</evidence>
<evidence type="ECO:0000256" key="2">
    <source>
        <dbReference type="ARBA" id="ARBA00022692"/>
    </source>
</evidence>